<dbReference type="InterPro" id="IPR030378">
    <property type="entry name" value="G_CP_dom"/>
</dbReference>
<evidence type="ECO:0000256" key="2">
    <source>
        <dbReference type="ARBA" id="ARBA00023134"/>
    </source>
</evidence>
<dbReference type="Pfam" id="PF01926">
    <property type="entry name" value="MMR_HSR1"/>
    <property type="match status" value="1"/>
</dbReference>
<dbReference type="InterPro" id="IPR027417">
    <property type="entry name" value="P-loop_NTPase"/>
</dbReference>
<evidence type="ECO:0000313" key="4">
    <source>
        <dbReference type="EMBL" id="CCE89571.1"/>
    </source>
</evidence>
<reference evidence="4 5" key="1">
    <citation type="journal article" date="2011" name="Proc. Natl. Acad. Sci. U.S.A.">
        <title>Evolutionary erosion of yeast sex chromosomes by mating-type switching accidents.</title>
        <authorList>
            <person name="Gordon J.L."/>
            <person name="Armisen D."/>
            <person name="Proux-Wera E."/>
            <person name="Oheigeartaigh S.S."/>
            <person name="Byrne K.P."/>
            <person name="Wolfe K.H."/>
        </authorList>
    </citation>
    <scope>NUCLEOTIDE SEQUENCE [LARGE SCALE GENOMIC DNA]</scope>
    <source>
        <strain evidence="5">ATCC 10662 / CBS 1146 / NBRC 0425 / NCYC 2629 / NRRL Y-866</strain>
    </source>
</reference>
<dbReference type="PANTHER" id="PTHR45782">
    <property type="entry name" value="MITOCHONDRIAL RIBOSOME-ASSOCIATED GTPASE 1"/>
    <property type="match status" value="1"/>
</dbReference>
<keyword evidence="2" id="KW-0342">GTP-binding</keyword>
<sequence>MNKFIPRYEFPNYNIPKTDFKGHQLKALKKYNSLRPQLNLILELRDIRAPLSTRNVLIDQLIDPRIHRRLVIYTKKDLVQHNDDYLERLTRWHQEIDEDFILINGKQRQTVKNVLKCIKWYKKQLESRNNGLPLPTGYKVLVTGMPNVGKSTLINSLKASRKKVARTGAEAGITRSTSECIRITDEDNIYLIDTPGIGLPGRLHGATHRMLTLSLCGCVKSNLIDPVIQADYLLYLMNLQEGRFYPGAPTNDIYKLLNRIRISPTDKETSTAVKWLAQQRSGLIYDPEMLLDNTTFSLRNYLDKQRDLLGDFQPATSPSSPYAKMLQNVNQLFPKPNNS</sequence>
<dbReference type="Gene3D" id="3.40.50.300">
    <property type="entry name" value="P-loop containing nucleotide triphosphate hydrolases"/>
    <property type="match status" value="1"/>
</dbReference>
<dbReference type="OrthoDB" id="269151at2759"/>
<dbReference type="GO" id="GO:0005743">
    <property type="term" value="C:mitochondrial inner membrane"/>
    <property type="evidence" value="ECO:0007669"/>
    <property type="project" value="EnsemblFungi"/>
</dbReference>
<keyword evidence="5" id="KW-1185">Reference proteome</keyword>
<dbReference type="PANTHER" id="PTHR45782:SF4">
    <property type="entry name" value="MITOCHONDRIAL RIBOSOME-ASSOCIATED GTPASE 1"/>
    <property type="match status" value="1"/>
</dbReference>
<dbReference type="InParanoid" id="G8ZLS7"/>
<dbReference type="RefSeq" id="XP_003678782.1">
    <property type="nucleotide sequence ID" value="XM_003678734.1"/>
</dbReference>
<dbReference type="GO" id="GO:0032543">
    <property type="term" value="P:mitochondrial translation"/>
    <property type="evidence" value="ECO:0007669"/>
    <property type="project" value="TreeGrafter"/>
</dbReference>
<evidence type="ECO:0000313" key="5">
    <source>
        <dbReference type="Proteomes" id="UP000005627"/>
    </source>
</evidence>
<dbReference type="InterPro" id="IPR006073">
    <property type="entry name" value="GTP-bd"/>
</dbReference>
<dbReference type="KEGG" id="tdl:TDEL_0A02390"/>
<dbReference type="GO" id="GO:0005525">
    <property type="term" value="F:GTP binding"/>
    <property type="evidence" value="ECO:0007669"/>
    <property type="project" value="UniProtKB-KW"/>
</dbReference>
<dbReference type="eggNOG" id="KOG2485">
    <property type="taxonomic scope" value="Eukaryota"/>
</dbReference>
<proteinExistence type="predicted"/>
<dbReference type="GO" id="GO:0003924">
    <property type="term" value="F:GTPase activity"/>
    <property type="evidence" value="ECO:0007669"/>
    <property type="project" value="TreeGrafter"/>
</dbReference>
<evidence type="ECO:0000256" key="1">
    <source>
        <dbReference type="ARBA" id="ARBA00022741"/>
    </source>
</evidence>
<protein>
    <recommendedName>
        <fullName evidence="3">CP-type G domain-containing protein</fullName>
    </recommendedName>
</protein>
<dbReference type="SUPFAM" id="SSF52540">
    <property type="entry name" value="P-loop containing nucleoside triphosphate hydrolases"/>
    <property type="match status" value="1"/>
</dbReference>
<evidence type="ECO:0000259" key="3">
    <source>
        <dbReference type="PROSITE" id="PS51721"/>
    </source>
</evidence>
<gene>
    <name evidence="4" type="primary">TDEL0A02390</name>
    <name evidence="4" type="ORF">TDEL_0A02390</name>
</gene>
<organism evidence="4 5">
    <name type="scientific">Torulaspora delbrueckii</name>
    <name type="common">Yeast</name>
    <name type="synonym">Candida colliculosa</name>
    <dbReference type="NCBI Taxonomy" id="4950"/>
    <lineage>
        <taxon>Eukaryota</taxon>
        <taxon>Fungi</taxon>
        <taxon>Dikarya</taxon>
        <taxon>Ascomycota</taxon>
        <taxon>Saccharomycotina</taxon>
        <taxon>Saccharomycetes</taxon>
        <taxon>Saccharomycetales</taxon>
        <taxon>Saccharomycetaceae</taxon>
        <taxon>Torulaspora</taxon>
    </lineage>
</organism>
<dbReference type="GO" id="GO:1902775">
    <property type="term" value="P:mitochondrial large ribosomal subunit assembly"/>
    <property type="evidence" value="ECO:0007669"/>
    <property type="project" value="EnsemblFungi"/>
</dbReference>
<dbReference type="AlphaFoldDB" id="G8ZLS7"/>
<dbReference type="CDD" id="cd01856">
    <property type="entry name" value="YlqF"/>
    <property type="match status" value="1"/>
</dbReference>
<keyword evidence="1" id="KW-0547">Nucleotide-binding</keyword>
<dbReference type="EMBL" id="HE616742">
    <property type="protein sequence ID" value="CCE89571.1"/>
    <property type="molecule type" value="Genomic_DNA"/>
</dbReference>
<dbReference type="HOGENOM" id="CLU_011106_0_1_1"/>
<name>G8ZLS7_TORDE</name>
<accession>G8ZLS7</accession>
<feature type="domain" description="CP-type G" evidence="3">
    <location>
        <begin position="22"/>
        <end position="200"/>
    </location>
</feature>
<dbReference type="Proteomes" id="UP000005627">
    <property type="component" value="Chromosome 1"/>
</dbReference>
<dbReference type="GeneID" id="11502883"/>
<dbReference type="PROSITE" id="PS51721">
    <property type="entry name" value="G_CP"/>
    <property type="match status" value="1"/>
</dbReference>
<dbReference type="STRING" id="1076872.G8ZLS7"/>
<dbReference type="FunCoup" id="G8ZLS7">
    <property type="interactions" value="794"/>
</dbReference>